<feature type="region of interest" description="Disordered" evidence="2">
    <location>
        <begin position="927"/>
        <end position="947"/>
    </location>
</feature>
<evidence type="ECO:0000256" key="1">
    <source>
        <dbReference type="PROSITE-ProRule" id="PRU00221"/>
    </source>
</evidence>
<dbReference type="Gene3D" id="1.10.260.40">
    <property type="entry name" value="lambda repressor-like DNA-binding domains"/>
    <property type="match status" value="1"/>
</dbReference>
<dbReference type="InterPro" id="IPR010982">
    <property type="entry name" value="Lambda_DNA-bd_dom_sf"/>
</dbReference>
<dbReference type="InterPro" id="IPR049052">
    <property type="entry name" value="nSTAND1"/>
</dbReference>
<dbReference type="SMART" id="SM00530">
    <property type="entry name" value="HTH_XRE"/>
    <property type="match status" value="1"/>
</dbReference>
<dbReference type="Pfam" id="PF01381">
    <property type="entry name" value="HTH_3"/>
    <property type="match status" value="1"/>
</dbReference>
<dbReference type="Gene3D" id="3.40.50.300">
    <property type="entry name" value="P-loop containing nucleotide triphosphate hydrolases"/>
    <property type="match status" value="1"/>
</dbReference>
<keyword evidence="1" id="KW-0853">WD repeat</keyword>
<dbReference type="InterPro" id="IPR001680">
    <property type="entry name" value="WD40_rpt"/>
</dbReference>
<dbReference type="InterPro" id="IPR015943">
    <property type="entry name" value="WD40/YVTN_repeat-like_dom_sf"/>
</dbReference>
<evidence type="ECO:0000256" key="2">
    <source>
        <dbReference type="SAM" id="MobiDB-lite"/>
    </source>
</evidence>
<dbReference type="Proteomes" id="UP001551189">
    <property type="component" value="Unassembled WGS sequence"/>
</dbReference>
<dbReference type="PANTHER" id="PTHR19879:SF9">
    <property type="entry name" value="TRANSCRIPTION INITIATION FACTOR TFIID SUBUNIT 5"/>
    <property type="match status" value="1"/>
</dbReference>
<dbReference type="CDD" id="cd00093">
    <property type="entry name" value="HTH_XRE"/>
    <property type="match status" value="1"/>
</dbReference>
<evidence type="ECO:0000313" key="5">
    <source>
        <dbReference type="Proteomes" id="UP001551189"/>
    </source>
</evidence>
<evidence type="ECO:0000259" key="3">
    <source>
        <dbReference type="PROSITE" id="PS50943"/>
    </source>
</evidence>
<dbReference type="SUPFAM" id="SSF52540">
    <property type="entry name" value="P-loop containing nucleoside triphosphate hydrolases"/>
    <property type="match status" value="1"/>
</dbReference>
<dbReference type="InterPro" id="IPR001387">
    <property type="entry name" value="Cro/C1-type_HTH"/>
</dbReference>
<organism evidence="4 5">
    <name type="scientific">Streptomyces neyagawaensis</name>
    <dbReference type="NCBI Taxonomy" id="42238"/>
    <lineage>
        <taxon>Bacteria</taxon>
        <taxon>Bacillati</taxon>
        <taxon>Actinomycetota</taxon>
        <taxon>Actinomycetes</taxon>
        <taxon>Kitasatosporales</taxon>
        <taxon>Streptomycetaceae</taxon>
        <taxon>Streptomyces</taxon>
    </lineage>
</organism>
<evidence type="ECO:0000313" key="4">
    <source>
        <dbReference type="EMBL" id="MEU6802208.1"/>
    </source>
</evidence>
<sequence length="1242" mass="134118">MGRPELPVDPAAGPVQRLAHDLRELRRSAGGVSYRTMAKKAGFSVTTLAKAASGERLPSLAVFRAYVQACGADPVPWEARWAEAEALAGEERPEEADTAPPYRGLARFEPDDRELFFGRDRLIDELSELAFGSPFAVVFGASGSGKSSLLRAGLLPLLRERIAQQGRRAVVRILTPGDRPVATYGHLLTPEADDPECWVVVDQFEEVFTLCRERAERDRFLDFLLAARAPGSRLRVLIAVRSDFYARCAEHPRLAEALHGSGLLVGPMTADELREAVIGPAQAAGLIVERTLTARIVEDVLDEPGGLPMLSHALLETWRRRKGRMLTLAAYEAAGGVRGAIAASAEEAYGELSPAQAHAARHLLLRMVEPGQGNADTRRPLSREEMAGWQDPDVRAVAARLTRARLLTTDDDGVQLAHEALITCWPRLREWIDADRERLRHHRQLTDAARTWLEHDRDPGILYRGTRLTRAEELFTDDDGDHDGLTSEETAFLVAAAEQRAAEERAATRARRRSRTLTISLCAVLAVALVVGLTAVRLRQDSERQTTDTAARRVAAVADALRTTDPRTAMLLGVAAWRLSPLPESRRALLGALAQRELGTFTDPAPGDEPARFLDSSGRTLLSTGDCTTWRRWDVDTHRRIASGPVPDGTVLAASPGGRVLVVLDADRNQRLWDTRTRRWIGDPLSLRYTVSFGAGDRTYLVRSMFDDRAGLHSLADGHLVFRTPSAGGGELAAAAADDDRLLAVCPRGRAPQVWDTSARSVRSGAWTKAAGVCGDGLLSLTGGRLLALSEGRVRVWDTTSGRELADVAHPGAVEAVVSADGSFLATGGGQEIRVWRLPAGGAPVFRHSLDNESLSGGLAWDSSRHLLRYLEGGTVHTLDLTTTLTRAWRTSPLTAVRLSPDGRTLATVERIDDRHVFRLRNTRDGRLLRTLPPPSPPASRTGTPTASADITEPLLSFSPDGGTFAYGVSAPLGETAPLRLTVWDVAAGHAKTTMDLATANAMPVAAMALGPGGRTLLTVRSTEDGYVNETWDTAQGRRTALLPRPGGGQPAVSPDGGLLVTDNRFIRAGRSHVHDLVQHDGIGAIAFAPDGSGLAAGDWTGRVALWDGDLRHRAGILRNVFPPPVDPSSDRAETITALAFSPNGSTLAVGSDAGTVQLWDIATRQPLGPSLPTPGGGIDTLAFSPDSTRLYAGGKRVPLQRYVVDPERAVTLVCSRTGNAELTRAQWHTYVPDRPYRRVCA</sequence>
<feature type="domain" description="HTH cro/C1-type" evidence="3">
    <location>
        <begin position="22"/>
        <end position="77"/>
    </location>
</feature>
<proteinExistence type="predicted"/>
<dbReference type="EMBL" id="JBEYXT010000053">
    <property type="protein sequence ID" value="MEU6802208.1"/>
    <property type="molecule type" value="Genomic_DNA"/>
</dbReference>
<name>A0ABV3AYE5_9ACTN</name>
<dbReference type="RefSeq" id="WP_359695219.1">
    <property type="nucleotide sequence ID" value="NZ_JBEYXT010000053.1"/>
</dbReference>
<dbReference type="Pfam" id="PF20703">
    <property type="entry name" value="nSTAND1"/>
    <property type="match status" value="1"/>
</dbReference>
<comment type="caution">
    <text evidence="4">The sequence shown here is derived from an EMBL/GenBank/DDBJ whole genome shotgun (WGS) entry which is preliminary data.</text>
</comment>
<dbReference type="PROSITE" id="PS50943">
    <property type="entry name" value="HTH_CROC1"/>
    <property type="match status" value="1"/>
</dbReference>
<dbReference type="InterPro" id="IPR027417">
    <property type="entry name" value="P-loop_NTPase"/>
</dbReference>
<dbReference type="InterPro" id="IPR036322">
    <property type="entry name" value="WD40_repeat_dom_sf"/>
</dbReference>
<dbReference type="Gene3D" id="2.130.10.10">
    <property type="entry name" value="YVTN repeat-like/Quinoprotein amine dehydrogenase"/>
    <property type="match status" value="4"/>
</dbReference>
<dbReference type="SUPFAM" id="SSF50978">
    <property type="entry name" value="WD40 repeat-like"/>
    <property type="match status" value="2"/>
</dbReference>
<reference evidence="4 5" key="1">
    <citation type="submission" date="2024-06" db="EMBL/GenBank/DDBJ databases">
        <title>The Natural Products Discovery Center: Release of the First 8490 Sequenced Strains for Exploring Actinobacteria Biosynthetic Diversity.</title>
        <authorList>
            <person name="Kalkreuter E."/>
            <person name="Kautsar S.A."/>
            <person name="Yang D."/>
            <person name="Bader C.D."/>
            <person name="Teijaro C.N."/>
            <person name="Fluegel L."/>
            <person name="Davis C.M."/>
            <person name="Simpson J.R."/>
            <person name="Lauterbach L."/>
            <person name="Steele A.D."/>
            <person name="Gui C."/>
            <person name="Meng S."/>
            <person name="Li G."/>
            <person name="Viehrig K."/>
            <person name="Ye F."/>
            <person name="Su P."/>
            <person name="Kiefer A.F."/>
            <person name="Nichols A."/>
            <person name="Cepeda A.J."/>
            <person name="Yan W."/>
            <person name="Fan B."/>
            <person name="Jiang Y."/>
            <person name="Adhikari A."/>
            <person name="Zheng C.-J."/>
            <person name="Schuster L."/>
            <person name="Cowan T.M."/>
            <person name="Smanski M.J."/>
            <person name="Chevrette M.G."/>
            <person name="De Carvalho L.P.S."/>
            <person name="Shen B."/>
        </authorList>
    </citation>
    <scope>NUCLEOTIDE SEQUENCE [LARGE SCALE GENOMIC DNA]</scope>
    <source>
        <strain evidence="4 5">NPDC046851</strain>
    </source>
</reference>
<dbReference type="PROSITE" id="PS50294">
    <property type="entry name" value="WD_REPEATS_REGION"/>
    <property type="match status" value="1"/>
</dbReference>
<feature type="repeat" description="WD" evidence="1">
    <location>
        <begin position="1129"/>
        <end position="1170"/>
    </location>
</feature>
<dbReference type="SUPFAM" id="SSF47413">
    <property type="entry name" value="lambda repressor-like DNA-binding domains"/>
    <property type="match status" value="1"/>
</dbReference>
<dbReference type="PROSITE" id="PS50082">
    <property type="entry name" value="WD_REPEATS_2"/>
    <property type="match status" value="1"/>
</dbReference>
<protein>
    <submittedName>
        <fullName evidence="4">Helix-turn-helix domain-containing protein</fullName>
    </submittedName>
</protein>
<gene>
    <name evidence="4" type="ORF">ABZ931_14495</name>
</gene>
<dbReference type="Pfam" id="PF00400">
    <property type="entry name" value="WD40"/>
    <property type="match status" value="2"/>
</dbReference>
<dbReference type="PANTHER" id="PTHR19879">
    <property type="entry name" value="TRANSCRIPTION INITIATION FACTOR TFIID"/>
    <property type="match status" value="1"/>
</dbReference>
<dbReference type="SMART" id="SM00320">
    <property type="entry name" value="WD40"/>
    <property type="match status" value="4"/>
</dbReference>
<accession>A0ABV3AYE5</accession>
<keyword evidence="5" id="KW-1185">Reference proteome</keyword>